<dbReference type="Proteomes" id="UP000886653">
    <property type="component" value="Unassembled WGS sequence"/>
</dbReference>
<evidence type="ECO:0000313" key="2">
    <source>
        <dbReference type="Proteomes" id="UP000886653"/>
    </source>
</evidence>
<name>A0A9P6TAQ0_9BASI</name>
<organism evidence="1 2">
    <name type="scientific">Cronartium quercuum f. sp. fusiforme G11</name>
    <dbReference type="NCBI Taxonomy" id="708437"/>
    <lineage>
        <taxon>Eukaryota</taxon>
        <taxon>Fungi</taxon>
        <taxon>Dikarya</taxon>
        <taxon>Basidiomycota</taxon>
        <taxon>Pucciniomycotina</taxon>
        <taxon>Pucciniomycetes</taxon>
        <taxon>Pucciniales</taxon>
        <taxon>Coleosporiaceae</taxon>
        <taxon>Cronartium</taxon>
    </lineage>
</organism>
<dbReference type="InterPro" id="IPR021109">
    <property type="entry name" value="Peptidase_aspartic_dom_sf"/>
</dbReference>
<reference evidence="1" key="1">
    <citation type="submission" date="2013-11" db="EMBL/GenBank/DDBJ databases">
        <title>Genome sequence of the fusiform rust pathogen reveals effectors for host alternation and coevolution with pine.</title>
        <authorList>
            <consortium name="DOE Joint Genome Institute"/>
            <person name="Smith K."/>
            <person name="Pendleton A."/>
            <person name="Kubisiak T."/>
            <person name="Anderson C."/>
            <person name="Salamov A."/>
            <person name="Aerts A."/>
            <person name="Riley R."/>
            <person name="Clum A."/>
            <person name="Lindquist E."/>
            <person name="Ence D."/>
            <person name="Campbell M."/>
            <person name="Kronenberg Z."/>
            <person name="Feau N."/>
            <person name="Dhillon B."/>
            <person name="Hamelin R."/>
            <person name="Burleigh J."/>
            <person name="Smith J."/>
            <person name="Yandell M."/>
            <person name="Nelson C."/>
            <person name="Grigoriev I."/>
            <person name="Davis J."/>
        </authorList>
    </citation>
    <scope>NUCLEOTIDE SEQUENCE</scope>
    <source>
        <strain evidence="1">G11</strain>
    </source>
</reference>
<dbReference type="EMBL" id="MU167277">
    <property type="protein sequence ID" value="KAG0145431.1"/>
    <property type="molecule type" value="Genomic_DNA"/>
</dbReference>
<dbReference type="OrthoDB" id="10625657at2759"/>
<dbReference type="Gene3D" id="2.40.70.10">
    <property type="entry name" value="Acid Proteases"/>
    <property type="match status" value="1"/>
</dbReference>
<accession>A0A9P6TAQ0</accession>
<sequence length="277" mass="31600">MLNLMSQEIKNKLNLNMKHSPGTVMGVTGSSKCDGICEGLDGTGVKMFTLDGKSFCKARFVVGPTGQSDCILGMPFFVENRAEVKYVVGKGTLVSFETKRCDIKEDKKSNKTRRVTTIATEEVDVRRGYDWPGVISSSSSSTHIIESHHLSIKPNHQQVLIPPRPVINPISVLQEQRALNRSSRILTSSNWRNHFKMDQIDRVPLYPSIHRSRTQSLSSSNELHPHLPKLVPRISLDQHLKLKRGHQFDHNKYQYHHSNRYIHDHQHYIDQSYLPIS</sequence>
<dbReference type="AlphaFoldDB" id="A0A9P6TAQ0"/>
<protein>
    <submittedName>
        <fullName evidence="1">Uncharacterized protein</fullName>
    </submittedName>
</protein>
<comment type="caution">
    <text evidence="1">The sequence shown here is derived from an EMBL/GenBank/DDBJ whole genome shotgun (WGS) entry which is preliminary data.</text>
</comment>
<evidence type="ECO:0000313" key="1">
    <source>
        <dbReference type="EMBL" id="KAG0145431.1"/>
    </source>
</evidence>
<keyword evidence="2" id="KW-1185">Reference proteome</keyword>
<proteinExistence type="predicted"/>
<gene>
    <name evidence="1" type="ORF">CROQUDRAFT_107848</name>
</gene>